<dbReference type="AlphaFoldDB" id="A0A7T0G1Q8"/>
<evidence type="ECO:0000313" key="3">
    <source>
        <dbReference type="Proteomes" id="UP000594688"/>
    </source>
</evidence>
<name>A0A7T0G1Q8_9BACT</name>
<reference evidence="2 3" key="1">
    <citation type="submission" date="2020-02" db="EMBL/GenBank/DDBJ databases">
        <title>Genomic and physiological characterization of two novel Nitrospinaceae genera.</title>
        <authorList>
            <person name="Mueller A.J."/>
            <person name="Jung M.-Y."/>
            <person name="Strachan C.R."/>
            <person name="Herbold C.W."/>
            <person name="Kirkegaard R.H."/>
            <person name="Daims H."/>
        </authorList>
    </citation>
    <scope>NUCLEOTIDE SEQUENCE [LARGE SCALE GENOMIC DNA]</scope>
    <source>
        <strain evidence="2">EB</strain>
    </source>
</reference>
<gene>
    <name evidence="2" type="ORF">G3M70_05765</name>
</gene>
<evidence type="ECO:0000256" key="1">
    <source>
        <dbReference type="SAM" id="Phobius"/>
    </source>
</evidence>
<evidence type="ECO:0000313" key="2">
    <source>
        <dbReference type="EMBL" id="QPJ63724.1"/>
    </source>
</evidence>
<proteinExistence type="predicted"/>
<feature type="transmembrane region" description="Helical" evidence="1">
    <location>
        <begin position="64"/>
        <end position="91"/>
    </location>
</feature>
<organism evidence="2 3">
    <name type="scientific">Candidatus Nitronauta litoralis</name>
    <dbReference type="NCBI Taxonomy" id="2705533"/>
    <lineage>
        <taxon>Bacteria</taxon>
        <taxon>Pseudomonadati</taxon>
        <taxon>Nitrospinota/Tectimicrobiota group</taxon>
        <taxon>Nitrospinota</taxon>
        <taxon>Nitrospinia</taxon>
        <taxon>Nitrospinales</taxon>
        <taxon>Nitrospinaceae</taxon>
        <taxon>Candidatus Nitronauta</taxon>
    </lineage>
</organism>
<dbReference type="Proteomes" id="UP000594688">
    <property type="component" value="Chromosome"/>
</dbReference>
<keyword evidence="1" id="KW-0472">Membrane</keyword>
<accession>A0A7T0G1Q8</accession>
<keyword evidence="1" id="KW-1133">Transmembrane helix</keyword>
<dbReference type="KEGG" id="nli:G3M70_05765"/>
<sequence length="197" mass="23490">MDDRLEALLDKIRSLEFELLQEMMNKQKEFLYDIDKKIVRFQDVAVKRHRKLIKKLRHYLKDAALLNILTAPVIWSCLIPAVILDAVISFYQFVCFPVYGIPKVQRGDYILLDRGFLSYLNIMERLNCFYCAYFNGVIGYAREIAARTEQYWCPIKHARRVRGIHSRYKKFLNYGDGEGYRERIETVRRDFSDIDKD</sequence>
<protein>
    <submittedName>
        <fullName evidence="2">Uncharacterized protein</fullName>
    </submittedName>
</protein>
<keyword evidence="1" id="KW-0812">Transmembrane</keyword>
<dbReference type="EMBL" id="CP048685">
    <property type="protein sequence ID" value="QPJ63724.1"/>
    <property type="molecule type" value="Genomic_DNA"/>
</dbReference>